<evidence type="ECO:0000256" key="1">
    <source>
        <dbReference type="SAM" id="MobiDB-lite"/>
    </source>
</evidence>
<name>A0A2G5V0A6_9PELO</name>
<organism evidence="2 3">
    <name type="scientific">Caenorhabditis nigoni</name>
    <dbReference type="NCBI Taxonomy" id="1611254"/>
    <lineage>
        <taxon>Eukaryota</taxon>
        <taxon>Metazoa</taxon>
        <taxon>Ecdysozoa</taxon>
        <taxon>Nematoda</taxon>
        <taxon>Chromadorea</taxon>
        <taxon>Rhabditida</taxon>
        <taxon>Rhabditina</taxon>
        <taxon>Rhabditomorpha</taxon>
        <taxon>Rhabditoidea</taxon>
        <taxon>Rhabditidae</taxon>
        <taxon>Peloderinae</taxon>
        <taxon>Caenorhabditis</taxon>
    </lineage>
</organism>
<proteinExistence type="predicted"/>
<protein>
    <submittedName>
        <fullName evidence="2">Uncharacterized protein</fullName>
    </submittedName>
</protein>
<feature type="region of interest" description="Disordered" evidence="1">
    <location>
        <begin position="25"/>
        <end position="46"/>
    </location>
</feature>
<dbReference type="EMBL" id="PDUG01000002">
    <property type="protein sequence ID" value="PIC45197.1"/>
    <property type="molecule type" value="Genomic_DNA"/>
</dbReference>
<evidence type="ECO:0000313" key="3">
    <source>
        <dbReference type="Proteomes" id="UP000230233"/>
    </source>
</evidence>
<keyword evidence="3" id="KW-1185">Reference proteome</keyword>
<comment type="caution">
    <text evidence="2">The sequence shown here is derived from an EMBL/GenBank/DDBJ whole genome shotgun (WGS) entry which is preliminary data.</text>
</comment>
<dbReference type="Proteomes" id="UP000230233">
    <property type="component" value="Chromosome II"/>
</dbReference>
<evidence type="ECO:0000313" key="2">
    <source>
        <dbReference type="EMBL" id="PIC45197.1"/>
    </source>
</evidence>
<accession>A0A2G5V0A6</accession>
<reference evidence="3" key="1">
    <citation type="submission" date="2017-10" db="EMBL/GenBank/DDBJ databases">
        <title>Rapid genome shrinkage in a self-fertile nematode reveals novel sperm competition proteins.</title>
        <authorList>
            <person name="Yin D."/>
            <person name="Schwarz E.M."/>
            <person name="Thomas C.G."/>
            <person name="Felde R.L."/>
            <person name="Korf I.F."/>
            <person name="Cutter A.D."/>
            <person name="Schartner C.M."/>
            <person name="Ralston E.J."/>
            <person name="Meyer B.J."/>
            <person name="Haag E.S."/>
        </authorList>
    </citation>
    <scope>NUCLEOTIDE SEQUENCE [LARGE SCALE GENOMIC DNA]</scope>
    <source>
        <strain evidence="3">JU1422</strain>
    </source>
</reference>
<sequence length="78" mass="8777">MATEEVRKRQFDSYANADQSVLLNKVTNRDEDSSSRAVRNLGHGGGTHTLKAHISKTENSINIWSTNKKCKILRSTFL</sequence>
<dbReference type="AlphaFoldDB" id="A0A2G5V0A6"/>
<gene>
    <name evidence="2" type="primary">Cnig_chr_II.g5298</name>
    <name evidence="2" type="ORF">B9Z55_005298</name>
</gene>